<dbReference type="GO" id="GO:0016747">
    <property type="term" value="F:acyltransferase activity, transferring groups other than amino-acyl groups"/>
    <property type="evidence" value="ECO:0007669"/>
    <property type="project" value="InterPro"/>
</dbReference>
<dbReference type="Pfam" id="PF13302">
    <property type="entry name" value="Acetyltransf_3"/>
    <property type="match status" value="1"/>
</dbReference>
<dbReference type="InterPro" id="IPR016181">
    <property type="entry name" value="Acyl_CoA_acyltransferase"/>
</dbReference>
<evidence type="ECO:0000313" key="4">
    <source>
        <dbReference type="Proteomes" id="UP000185192"/>
    </source>
</evidence>
<dbReference type="Proteomes" id="UP000185192">
    <property type="component" value="Unassembled WGS sequence"/>
</dbReference>
<feature type="compositionally biased region" description="Basic and acidic residues" evidence="1">
    <location>
        <begin position="162"/>
        <end position="172"/>
    </location>
</feature>
<dbReference type="OrthoDB" id="6293260at2"/>
<dbReference type="AlphaFoldDB" id="A0A1N6CN12"/>
<evidence type="ECO:0000256" key="1">
    <source>
        <dbReference type="SAM" id="MobiDB-lite"/>
    </source>
</evidence>
<dbReference type="InterPro" id="IPR051531">
    <property type="entry name" value="N-acetyltransferase"/>
</dbReference>
<dbReference type="PROSITE" id="PS51186">
    <property type="entry name" value="GNAT"/>
    <property type="match status" value="1"/>
</dbReference>
<dbReference type="InterPro" id="IPR000182">
    <property type="entry name" value="GNAT_dom"/>
</dbReference>
<accession>A0A1N6CN12</accession>
<evidence type="ECO:0000259" key="2">
    <source>
        <dbReference type="PROSITE" id="PS51186"/>
    </source>
</evidence>
<dbReference type="PANTHER" id="PTHR43792:SF1">
    <property type="entry name" value="N-ACETYLTRANSFERASE DOMAIN-CONTAINING PROTEIN"/>
    <property type="match status" value="1"/>
</dbReference>
<dbReference type="PANTHER" id="PTHR43792">
    <property type="entry name" value="GNAT FAMILY, PUTATIVE (AFU_ORTHOLOGUE AFUA_3G00765)-RELATED-RELATED"/>
    <property type="match status" value="1"/>
</dbReference>
<feature type="region of interest" description="Disordered" evidence="1">
    <location>
        <begin position="149"/>
        <end position="172"/>
    </location>
</feature>
<reference evidence="4" key="1">
    <citation type="submission" date="2016-11" db="EMBL/GenBank/DDBJ databases">
        <authorList>
            <person name="Varghese N."/>
            <person name="Submissions S."/>
        </authorList>
    </citation>
    <scope>NUCLEOTIDE SEQUENCE [LARGE SCALE GENOMIC DNA]</scope>
    <source>
        <strain evidence="4">DSM 22363</strain>
    </source>
</reference>
<keyword evidence="3" id="KW-0808">Transferase</keyword>
<dbReference type="EMBL" id="FSQW01000001">
    <property type="protein sequence ID" value="SIN59960.1"/>
    <property type="molecule type" value="Genomic_DNA"/>
</dbReference>
<dbReference type="STRING" id="1123272.SAMN02745824_0498"/>
<dbReference type="SUPFAM" id="SSF55729">
    <property type="entry name" value="Acyl-CoA N-acyltransferases (Nat)"/>
    <property type="match status" value="1"/>
</dbReference>
<dbReference type="RefSeq" id="WP_074203563.1">
    <property type="nucleotide sequence ID" value="NZ_FSQW01000001.1"/>
</dbReference>
<sequence length="187" mass="20756">MPDIADIRLETERLILRPPSAEDFDAWAAFQSDADTMTYIGGAKSRSASWRDLCGMVGAWHVRGFAMFSLILKDSGQWIGRIGPWQPEGWPGTEVGWGVAPSHAGKGYALEAAVASMNYVVDELGWSDICHTIDPANTASIRLAERLGSTNRGPTRLPDPYQDARVDDWGQSREQWMENRRKFGRGS</sequence>
<dbReference type="Gene3D" id="3.40.630.30">
    <property type="match status" value="1"/>
</dbReference>
<proteinExistence type="predicted"/>
<name>A0A1N6CN12_9SPHN</name>
<protein>
    <submittedName>
        <fullName evidence="3">Protein N-acetyltransferase, RimJ/RimL family</fullName>
    </submittedName>
</protein>
<feature type="domain" description="N-acetyltransferase" evidence="2">
    <location>
        <begin position="14"/>
        <end position="182"/>
    </location>
</feature>
<organism evidence="3 4">
    <name type="scientific">Parasphingorhabdus marina DSM 22363</name>
    <dbReference type="NCBI Taxonomy" id="1123272"/>
    <lineage>
        <taxon>Bacteria</taxon>
        <taxon>Pseudomonadati</taxon>
        <taxon>Pseudomonadota</taxon>
        <taxon>Alphaproteobacteria</taxon>
        <taxon>Sphingomonadales</taxon>
        <taxon>Sphingomonadaceae</taxon>
        <taxon>Parasphingorhabdus</taxon>
    </lineage>
</organism>
<keyword evidence="4" id="KW-1185">Reference proteome</keyword>
<evidence type="ECO:0000313" key="3">
    <source>
        <dbReference type="EMBL" id="SIN59960.1"/>
    </source>
</evidence>
<gene>
    <name evidence="3" type="ORF">SAMN02745824_0498</name>
</gene>